<dbReference type="Proteomes" id="UP001454036">
    <property type="component" value="Unassembled WGS sequence"/>
</dbReference>
<evidence type="ECO:0000259" key="1">
    <source>
        <dbReference type="Pfam" id="PF13966"/>
    </source>
</evidence>
<dbReference type="Pfam" id="PF13966">
    <property type="entry name" value="zf-RVT"/>
    <property type="match status" value="1"/>
</dbReference>
<dbReference type="EMBL" id="BAABME010001979">
    <property type="protein sequence ID" value="GAA0152409.1"/>
    <property type="molecule type" value="Genomic_DNA"/>
</dbReference>
<sequence length="213" mass="25366">MESHSYQHIFLSVDAEAILKIPLPNLHIEDTFSWEPGLEQYFTVKSTYQLYRNKNRKSNAQPSSSSVINLNFRRMWKFKIPEKVKHFIWRGFTNSFPTTDNLQKRQIGVDPRCLLCGHHTESIMHIFNTCTIAKEICRELTIEEEIVGATSFQDLFDQRRIRLRQDLFLIWLICMWDLWYQRNLKLNVETFRSPQEVKRFATIFLANHQAAPK</sequence>
<comment type="caution">
    <text evidence="2">The sequence shown here is derived from an EMBL/GenBank/DDBJ whole genome shotgun (WGS) entry which is preliminary data.</text>
</comment>
<feature type="domain" description="Reverse transcriptase zinc-binding" evidence="1">
    <location>
        <begin position="42"/>
        <end position="136"/>
    </location>
</feature>
<protein>
    <recommendedName>
        <fullName evidence="1">Reverse transcriptase zinc-binding domain-containing protein</fullName>
    </recommendedName>
</protein>
<dbReference type="AlphaFoldDB" id="A0AAV3PLD4"/>
<proteinExistence type="predicted"/>
<keyword evidence="3" id="KW-1185">Reference proteome</keyword>
<reference evidence="2 3" key="1">
    <citation type="submission" date="2024-01" db="EMBL/GenBank/DDBJ databases">
        <title>The complete chloroplast genome sequence of Lithospermum erythrorhizon: insights into the phylogenetic relationship among Boraginaceae species and the maternal lineages of purple gromwells.</title>
        <authorList>
            <person name="Okada T."/>
            <person name="Watanabe K."/>
        </authorList>
    </citation>
    <scope>NUCLEOTIDE SEQUENCE [LARGE SCALE GENOMIC DNA]</scope>
</reference>
<name>A0AAV3PLD4_LITER</name>
<evidence type="ECO:0000313" key="3">
    <source>
        <dbReference type="Proteomes" id="UP001454036"/>
    </source>
</evidence>
<evidence type="ECO:0000313" key="2">
    <source>
        <dbReference type="EMBL" id="GAA0152409.1"/>
    </source>
</evidence>
<accession>A0AAV3PLD4</accession>
<organism evidence="2 3">
    <name type="scientific">Lithospermum erythrorhizon</name>
    <name type="common">Purple gromwell</name>
    <name type="synonym">Lithospermum officinale var. erythrorhizon</name>
    <dbReference type="NCBI Taxonomy" id="34254"/>
    <lineage>
        <taxon>Eukaryota</taxon>
        <taxon>Viridiplantae</taxon>
        <taxon>Streptophyta</taxon>
        <taxon>Embryophyta</taxon>
        <taxon>Tracheophyta</taxon>
        <taxon>Spermatophyta</taxon>
        <taxon>Magnoliopsida</taxon>
        <taxon>eudicotyledons</taxon>
        <taxon>Gunneridae</taxon>
        <taxon>Pentapetalae</taxon>
        <taxon>asterids</taxon>
        <taxon>lamiids</taxon>
        <taxon>Boraginales</taxon>
        <taxon>Boraginaceae</taxon>
        <taxon>Boraginoideae</taxon>
        <taxon>Lithospermeae</taxon>
        <taxon>Lithospermum</taxon>
    </lineage>
</organism>
<dbReference type="InterPro" id="IPR026960">
    <property type="entry name" value="RVT-Znf"/>
</dbReference>
<gene>
    <name evidence="2" type="ORF">LIER_10898</name>
</gene>